<protein>
    <submittedName>
        <fullName evidence="2">Short chain oxidoreductase</fullName>
    </submittedName>
</protein>
<gene>
    <name evidence="2" type="ORF">FALBO_10259</name>
</gene>
<evidence type="ECO:0000256" key="1">
    <source>
        <dbReference type="ARBA" id="ARBA00006484"/>
    </source>
</evidence>
<dbReference type="Gene3D" id="3.40.50.720">
    <property type="entry name" value="NAD(P)-binding Rossmann-like Domain"/>
    <property type="match status" value="1"/>
</dbReference>
<dbReference type="SUPFAM" id="SSF51735">
    <property type="entry name" value="NAD(P)-binding Rossmann-fold domains"/>
    <property type="match status" value="1"/>
</dbReference>
<dbReference type="InterPro" id="IPR036291">
    <property type="entry name" value="NAD(P)-bd_dom_sf"/>
</dbReference>
<proteinExistence type="inferred from homology"/>
<dbReference type="Proteomes" id="UP000554235">
    <property type="component" value="Unassembled WGS sequence"/>
</dbReference>
<dbReference type="EMBL" id="JAADYS010001456">
    <property type="protein sequence ID" value="KAF4462929.1"/>
    <property type="molecule type" value="Genomic_DNA"/>
</dbReference>
<evidence type="ECO:0000313" key="2">
    <source>
        <dbReference type="EMBL" id="KAF4462929.1"/>
    </source>
</evidence>
<keyword evidence="3" id="KW-1185">Reference proteome</keyword>
<dbReference type="AlphaFoldDB" id="A0A8H4P589"/>
<accession>A0A8H4P589</accession>
<evidence type="ECO:0000313" key="3">
    <source>
        <dbReference type="Proteomes" id="UP000554235"/>
    </source>
</evidence>
<dbReference type="PRINTS" id="PR00081">
    <property type="entry name" value="GDHRDH"/>
</dbReference>
<comment type="caution">
    <text evidence="2">The sequence shown here is derived from an EMBL/GenBank/DDBJ whole genome shotgun (WGS) entry which is preliminary data.</text>
</comment>
<dbReference type="InterPro" id="IPR002347">
    <property type="entry name" value="SDR_fam"/>
</dbReference>
<comment type="similarity">
    <text evidence="1">Belongs to the short-chain dehydrogenases/reductases (SDR) family.</text>
</comment>
<dbReference type="Pfam" id="PF00106">
    <property type="entry name" value="adh_short"/>
    <property type="match status" value="1"/>
</dbReference>
<dbReference type="OrthoDB" id="5296at2759"/>
<dbReference type="InterPro" id="IPR051468">
    <property type="entry name" value="Fungal_SecMetab_SDRs"/>
</dbReference>
<dbReference type="PANTHER" id="PTHR43544">
    <property type="entry name" value="SHORT-CHAIN DEHYDROGENASE/REDUCTASE"/>
    <property type="match status" value="1"/>
</dbReference>
<dbReference type="GO" id="GO:0005737">
    <property type="term" value="C:cytoplasm"/>
    <property type="evidence" value="ECO:0007669"/>
    <property type="project" value="TreeGrafter"/>
</dbReference>
<reference evidence="2 3" key="1">
    <citation type="submission" date="2020-01" db="EMBL/GenBank/DDBJ databases">
        <title>Identification and distribution of gene clusters putatively required for synthesis of sphingolipid metabolism inhibitors in phylogenetically diverse species of the filamentous fungus Fusarium.</title>
        <authorList>
            <person name="Kim H.-S."/>
            <person name="Busman M."/>
            <person name="Brown D.W."/>
            <person name="Divon H."/>
            <person name="Uhlig S."/>
            <person name="Proctor R.H."/>
        </authorList>
    </citation>
    <scope>NUCLEOTIDE SEQUENCE [LARGE SCALE GENOMIC DNA]</scope>
    <source>
        <strain evidence="2 3">NRRL 20459</strain>
    </source>
</reference>
<dbReference type="GO" id="GO:0016491">
    <property type="term" value="F:oxidoreductase activity"/>
    <property type="evidence" value="ECO:0007669"/>
    <property type="project" value="TreeGrafter"/>
</dbReference>
<name>A0A8H4P589_9HYPO</name>
<sequence length="252" mass="26754">MASYFISGASRGLGLGIAAALAAKPASEVSIVFAGVRTETDAVKQLVKDSAGRIELVRIDATSKDSVKKAASQVTASLGDKGLDVLLNVAGLLPLTPDGIDTMDDLESVFSVNVTSTHLVTSALLPLLKKGNLNKVINFTSTFGSIEWAPAFMHVPAYAYKVAKAALNMLTVQYAHSLKEEGFTFVAVSPGWVKTELGGPYAVLELDTGVKATLDIVFNLKKEDNGKFLNVRVPGFEDVPTPDRFQGGQPPW</sequence>
<organism evidence="2 3">
    <name type="scientific">Fusarium albosuccineum</name>
    <dbReference type="NCBI Taxonomy" id="1237068"/>
    <lineage>
        <taxon>Eukaryota</taxon>
        <taxon>Fungi</taxon>
        <taxon>Dikarya</taxon>
        <taxon>Ascomycota</taxon>
        <taxon>Pezizomycotina</taxon>
        <taxon>Sordariomycetes</taxon>
        <taxon>Hypocreomycetidae</taxon>
        <taxon>Hypocreales</taxon>
        <taxon>Nectriaceae</taxon>
        <taxon>Fusarium</taxon>
        <taxon>Fusarium decemcellulare species complex</taxon>
    </lineage>
</organism>
<dbReference type="PANTHER" id="PTHR43544:SF36">
    <property type="entry name" value="CHAIN OXIDOREDUCTASE (CSGA), PUTATIVE (AFU_ORTHOLOGUE AFUA_4G00910)-RELATED"/>
    <property type="match status" value="1"/>
</dbReference>